<feature type="transmembrane region" description="Helical" evidence="8">
    <location>
        <begin position="233"/>
        <end position="256"/>
    </location>
</feature>
<dbReference type="GO" id="GO:0043709">
    <property type="term" value="P:cell adhesion involved in single-species biofilm formation"/>
    <property type="evidence" value="ECO:0007669"/>
    <property type="project" value="TreeGrafter"/>
</dbReference>
<dbReference type="GO" id="GO:0005886">
    <property type="term" value="C:plasma membrane"/>
    <property type="evidence" value="ECO:0007669"/>
    <property type="project" value="UniProtKB-SubCell"/>
</dbReference>
<evidence type="ECO:0000256" key="4">
    <source>
        <dbReference type="ARBA" id="ARBA00022692"/>
    </source>
</evidence>
<evidence type="ECO:0000256" key="6">
    <source>
        <dbReference type="ARBA" id="ARBA00023136"/>
    </source>
</evidence>
<keyword evidence="4 8" id="KW-0812">Transmembrane</keyword>
<proteinExistence type="predicted"/>
<dbReference type="Pfam" id="PF05231">
    <property type="entry name" value="MASE1"/>
    <property type="match status" value="1"/>
</dbReference>
<dbReference type="NCBIfam" id="TIGR00254">
    <property type="entry name" value="GGDEF"/>
    <property type="match status" value="1"/>
</dbReference>
<comment type="catalytic activity">
    <reaction evidence="7">
        <text>2 GTP = 3',3'-c-di-GMP + 2 diphosphate</text>
        <dbReference type="Rhea" id="RHEA:24898"/>
        <dbReference type="ChEBI" id="CHEBI:33019"/>
        <dbReference type="ChEBI" id="CHEBI:37565"/>
        <dbReference type="ChEBI" id="CHEBI:58805"/>
        <dbReference type="EC" id="2.7.7.65"/>
    </reaction>
</comment>
<dbReference type="PROSITE" id="PS51257">
    <property type="entry name" value="PROKAR_LIPOPROTEIN"/>
    <property type="match status" value="1"/>
</dbReference>
<feature type="transmembrane region" description="Helical" evidence="8">
    <location>
        <begin position="43"/>
        <end position="59"/>
    </location>
</feature>
<dbReference type="SMART" id="SM00267">
    <property type="entry name" value="GGDEF"/>
    <property type="match status" value="1"/>
</dbReference>
<name>A0A9Q9DAU0_ENSAD</name>
<dbReference type="InterPro" id="IPR029787">
    <property type="entry name" value="Nucleotide_cyclase"/>
</dbReference>
<dbReference type="InterPro" id="IPR050469">
    <property type="entry name" value="Diguanylate_Cyclase"/>
</dbReference>
<evidence type="ECO:0000256" key="1">
    <source>
        <dbReference type="ARBA" id="ARBA00004651"/>
    </source>
</evidence>
<feature type="transmembrane region" description="Helical" evidence="8">
    <location>
        <begin position="124"/>
        <end position="147"/>
    </location>
</feature>
<dbReference type="FunFam" id="3.30.70.270:FF:000001">
    <property type="entry name" value="Diguanylate cyclase domain protein"/>
    <property type="match status" value="1"/>
</dbReference>
<feature type="transmembrane region" description="Helical" evidence="8">
    <location>
        <begin position="203"/>
        <end position="227"/>
    </location>
</feature>
<dbReference type="PANTHER" id="PTHR45138">
    <property type="entry name" value="REGULATORY COMPONENTS OF SENSORY TRANSDUCTION SYSTEM"/>
    <property type="match status" value="1"/>
</dbReference>
<accession>A0A9Q9DAU0</accession>
<dbReference type="PANTHER" id="PTHR45138:SF9">
    <property type="entry name" value="DIGUANYLATE CYCLASE DGCM-RELATED"/>
    <property type="match status" value="1"/>
</dbReference>
<sequence length="483" mass="50692">MLDKTVPRPLVLRPFHHSFWLAGLCVIVFTACVLGILSRPVGMLASIWPANAILLGLLIRKPSLASPAGWLTAALAYVLADLVTGADLYEAAALNAANMVGVVIGFLLYRRFSPEHRHLRRARSVLYMFAASSLAAMGASLVGAVAVHLSFGKPVADAFVAWLTTELVNYVVLLPVFLAAPLPEDGLRSRATRMTVSTASASATVWPFVSLVLSCAAALVIGGPGAFAFPVPALLWCALSYGLFPVTILTAIVCVLTQIAVASGALHLGVSGVAEETLTSTRLGTTLLALCPLAVASVDAARRALIGRLSHAVDYDFLTQCLARATFMARAAALIAAPVARKGGTVVMMLDIDRFKAINDTYGHAVGDQVLVSVAGAVRGTLRFEDLVGRLGGEEFAVVLVRQSPTDALKVAERLLEAVRALHIDLEQGGRIDVTISIGAAEVMTRDTGLDGLLLAADRALYQAKAAGRDRVQCAAPSSAHAT</sequence>
<feature type="domain" description="GGDEF" evidence="9">
    <location>
        <begin position="343"/>
        <end position="477"/>
    </location>
</feature>
<dbReference type="OrthoDB" id="9812260at2"/>
<protein>
    <recommendedName>
        <fullName evidence="2">diguanylate cyclase</fullName>
        <ecNumber evidence="2">2.7.7.65</ecNumber>
    </recommendedName>
</protein>
<keyword evidence="3" id="KW-1003">Cell membrane</keyword>
<dbReference type="Pfam" id="PF00990">
    <property type="entry name" value="GGDEF"/>
    <property type="match status" value="1"/>
</dbReference>
<dbReference type="CDD" id="cd01949">
    <property type="entry name" value="GGDEF"/>
    <property type="match status" value="1"/>
</dbReference>
<evidence type="ECO:0000256" key="8">
    <source>
        <dbReference type="SAM" id="Phobius"/>
    </source>
</evidence>
<feature type="transmembrane region" description="Helical" evidence="8">
    <location>
        <begin position="92"/>
        <end position="112"/>
    </location>
</feature>
<dbReference type="Proteomes" id="UP001055460">
    <property type="component" value="Chromosome"/>
</dbReference>
<keyword evidence="5 8" id="KW-1133">Transmembrane helix</keyword>
<dbReference type="InterPro" id="IPR000160">
    <property type="entry name" value="GGDEF_dom"/>
</dbReference>
<dbReference type="EC" id="2.7.7.65" evidence="2"/>
<dbReference type="EMBL" id="CP098807">
    <property type="protein sequence ID" value="USJ24371.1"/>
    <property type="molecule type" value="Genomic_DNA"/>
</dbReference>
<evidence type="ECO:0000256" key="3">
    <source>
        <dbReference type="ARBA" id="ARBA00022475"/>
    </source>
</evidence>
<keyword evidence="6 8" id="KW-0472">Membrane</keyword>
<dbReference type="RefSeq" id="WP_090294499.1">
    <property type="nucleotide sequence ID" value="NZ_CAXURO020000001.1"/>
</dbReference>
<evidence type="ECO:0000259" key="9">
    <source>
        <dbReference type="PROSITE" id="PS50887"/>
    </source>
</evidence>
<evidence type="ECO:0000256" key="2">
    <source>
        <dbReference type="ARBA" id="ARBA00012528"/>
    </source>
</evidence>
<reference evidence="10" key="1">
    <citation type="submission" date="2022-06" db="EMBL/GenBank/DDBJ databases">
        <title>Physiological and biochemical characterization and genomic elucidation of a strain of the genus Ensifer adhaerens M8 that combines arsenic oxidation and chromium reduction.</title>
        <authorList>
            <person name="Li X."/>
            <person name="Yu c."/>
        </authorList>
    </citation>
    <scope>NUCLEOTIDE SEQUENCE</scope>
    <source>
        <strain evidence="10">M8</strain>
    </source>
</reference>
<dbReference type="GO" id="GO:1902201">
    <property type="term" value="P:negative regulation of bacterial-type flagellum-dependent cell motility"/>
    <property type="evidence" value="ECO:0007669"/>
    <property type="project" value="TreeGrafter"/>
</dbReference>
<keyword evidence="10" id="KW-0808">Transferase</keyword>
<dbReference type="GO" id="GO:0052621">
    <property type="term" value="F:diguanylate cyclase activity"/>
    <property type="evidence" value="ECO:0007669"/>
    <property type="project" value="UniProtKB-EC"/>
</dbReference>
<dbReference type="AlphaFoldDB" id="A0A9Q9DAU0"/>
<comment type="subcellular location">
    <subcellularLocation>
        <location evidence="1">Cell membrane</location>
        <topology evidence="1">Multi-pass membrane protein</topology>
    </subcellularLocation>
</comment>
<dbReference type="Gene3D" id="3.30.70.270">
    <property type="match status" value="1"/>
</dbReference>
<organism evidence="10 11">
    <name type="scientific">Ensifer adhaerens</name>
    <name type="common">Sinorhizobium morelense</name>
    <dbReference type="NCBI Taxonomy" id="106592"/>
    <lineage>
        <taxon>Bacteria</taxon>
        <taxon>Pseudomonadati</taxon>
        <taxon>Pseudomonadota</taxon>
        <taxon>Alphaproteobacteria</taxon>
        <taxon>Hyphomicrobiales</taxon>
        <taxon>Rhizobiaceae</taxon>
        <taxon>Sinorhizobium/Ensifer group</taxon>
        <taxon>Ensifer</taxon>
    </lineage>
</organism>
<feature type="transmembrane region" description="Helical" evidence="8">
    <location>
        <begin position="159"/>
        <end position="182"/>
    </location>
</feature>
<feature type="transmembrane region" description="Helical" evidence="8">
    <location>
        <begin position="18"/>
        <end position="37"/>
    </location>
</feature>
<evidence type="ECO:0000313" key="11">
    <source>
        <dbReference type="Proteomes" id="UP001055460"/>
    </source>
</evidence>
<keyword evidence="10" id="KW-0548">Nucleotidyltransferase</keyword>
<evidence type="ECO:0000256" key="7">
    <source>
        <dbReference type="ARBA" id="ARBA00034247"/>
    </source>
</evidence>
<evidence type="ECO:0000256" key="5">
    <source>
        <dbReference type="ARBA" id="ARBA00022989"/>
    </source>
</evidence>
<gene>
    <name evidence="10" type="ORF">NE863_05140</name>
</gene>
<dbReference type="InterPro" id="IPR007895">
    <property type="entry name" value="MASE1"/>
</dbReference>
<dbReference type="SUPFAM" id="SSF55073">
    <property type="entry name" value="Nucleotide cyclase"/>
    <property type="match status" value="1"/>
</dbReference>
<evidence type="ECO:0000313" key="10">
    <source>
        <dbReference type="EMBL" id="USJ24371.1"/>
    </source>
</evidence>
<dbReference type="PROSITE" id="PS50887">
    <property type="entry name" value="GGDEF"/>
    <property type="match status" value="1"/>
</dbReference>
<dbReference type="InterPro" id="IPR043128">
    <property type="entry name" value="Rev_trsase/Diguanyl_cyclase"/>
</dbReference>